<dbReference type="InterPro" id="IPR011009">
    <property type="entry name" value="Kinase-like_dom_sf"/>
</dbReference>
<organism evidence="2 3">
    <name type="scientific">Actinopolymorpha cephalotaxi</name>
    <dbReference type="NCBI Taxonomy" id="504797"/>
    <lineage>
        <taxon>Bacteria</taxon>
        <taxon>Bacillati</taxon>
        <taxon>Actinomycetota</taxon>
        <taxon>Actinomycetes</taxon>
        <taxon>Propionibacteriales</taxon>
        <taxon>Actinopolymorphaceae</taxon>
        <taxon>Actinopolymorpha</taxon>
    </lineage>
</organism>
<name>A0A1I2ZVY0_9ACTN</name>
<dbReference type="EMBL" id="FOOI01000017">
    <property type="protein sequence ID" value="SFH42017.1"/>
    <property type="molecule type" value="Genomic_DNA"/>
</dbReference>
<dbReference type="SUPFAM" id="SSF56112">
    <property type="entry name" value="Protein kinase-like (PK-like)"/>
    <property type="match status" value="1"/>
</dbReference>
<dbReference type="STRING" id="504797.SAMN05421678_117101"/>
<evidence type="ECO:0000313" key="1">
    <source>
        <dbReference type="EMBL" id="NYH84201.1"/>
    </source>
</evidence>
<evidence type="ECO:0000313" key="3">
    <source>
        <dbReference type="Proteomes" id="UP000199052"/>
    </source>
</evidence>
<reference evidence="1 4" key="2">
    <citation type="submission" date="2020-07" db="EMBL/GenBank/DDBJ databases">
        <title>Sequencing the genomes of 1000 actinobacteria strains.</title>
        <authorList>
            <person name="Klenk H.-P."/>
        </authorList>
    </citation>
    <scope>NUCLEOTIDE SEQUENCE [LARGE SCALE GENOMIC DNA]</scope>
    <source>
        <strain evidence="1 4">DSM 45117</strain>
    </source>
</reference>
<dbReference type="RefSeq" id="WP_175542766.1">
    <property type="nucleotide sequence ID" value="NZ_FOOI01000017.1"/>
</dbReference>
<keyword evidence="4" id="KW-1185">Reference proteome</keyword>
<accession>A0A1I2ZVY0</accession>
<protein>
    <submittedName>
        <fullName evidence="2">Phosphotransferase enzyme family protein</fullName>
    </submittedName>
    <submittedName>
        <fullName evidence="1">Ser/Thr protein kinase RdoA (MazF antagonist)</fullName>
    </submittedName>
</protein>
<dbReference type="Gene3D" id="3.90.1200.10">
    <property type="match status" value="1"/>
</dbReference>
<dbReference type="AlphaFoldDB" id="A0A1I2ZVY0"/>
<dbReference type="Proteomes" id="UP000533017">
    <property type="component" value="Unassembled WGS sequence"/>
</dbReference>
<gene>
    <name evidence="1" type="ORF">FHR37_003052</name>
    <name evidence="2" type="ORF">SAMN05421678_117101</name>
</gene>
<reference evidence="2 3" key="1">
    <citation type="submission" date="2016-10" db="EMBL/GenBank/DDBJ databases">
        <authorList>
            <person name="de Groot N.N."/>
        </authorList>
    </citation>
    <scope>NUCLEOTIDE SEQUENCE [LARGE SCALE GENOMIC DNA]</scope>
    <source>
        <strain evidence="2 3">CPCC 202808</strain>
    </source>
</reference>
<dbReference type="GO" id="GO:0016301">
    <property type="term" value="F:kinase activity"/>
    <property type="evidence" value="ECO:0007669"/>
    <property type="project" value="UniProtKB-KW"/>
</dbReference>
<evidence type="ECO:0000313" key="2">
    <source>
        <dbReference type="EMBL" id="SFH42017.1"/>
    </source>
</evidence>
<keyword evidence="1" id="KW-0418">Kinase</keyword>
<proteinExistence type="predicted"/>
<keyword evidence="2" id="KW-0808">Transferase</keyword>
<dbReference type="Proteomes" id="UP000199052">
    <property type="component" value="Unassembled WGS sequence"/>
</dbReference>
<dbReference type="EMBL" id="JACBZA010000001">
    <property type="protein sequence ID" value="NYH84201.1"/>
    <property type="molecule type" value="Genomic_DNA"/>
</dbReference>
<evidence type="ECO:0000313" key="4">
    <source>
        <dbReference type="Proteomes" id="UP000533017"/>
    </source>
</evidence>
<sequence>MRYLPDNPNLDFLRQEAKGLLGAMRETDPKAVLSDAQRAVADQYGFRTWPDLKAEVERRRSMPPAADPALARDLAAAFDLGDVKAPLTPISYAFMGRRWRLETDRGVWQAGPVVEWMGNDHVARATELRERARAAGVLAPKPVRAADGEFVKRVHGKKWRVDEWMELGPEVLQPVRSSVARQVGRSLATVHEVAMPTGHVFRPGEPGHLTYRHTDAQWDELIAGTSAAGKPWADDLIHLREGALRALEAVPFRQAAEPLVISIADLNIDGVRMDARDELVLIHWDFAGPHSPEWELAYVLTHWAIYGPASPGAARALVAGYRDRAGSVPTLDLSSFWLTITAHLNWTYNQFCTARTSVGDEQRAYVEGEVRDLIENPFSVTKIEQLLEDLARDPAW</sequence>